<comment type="caution">
    <text evidence="2">The sequence shown here is derived from an EMBL/GenBank/DDBJ whole genome shotgun (WGS) entry which is preliminary data.</text>
</comment>
<keyword evidence="3" id="KW-1185">Reference proteome</keyword>
<gene>
    <name evidence="2" type="ORF">ACFSC0_05180</name>
</gene>
<dbReference type="EMBL" id="JBHUEY010000001">
    <property type="protein sequence ID" value="MFD1782776.1"/>
    <property type="molecule type" value="Genomic_DNA"/>
</dbReference>
<dbReference type="RefSeq" id="WP_377282693.1">
    <property type="nucleotide sequence ID" value="NZ_JBHRSI010000007.1"/>
</dbReference>
<evidence type="ECO:0000313" key="3">
    <source>
        <dbReference type="Proteomes" id="UP001597237"/>
    </source>
</evidence>
<protein>
    <submittedName>
        <fullName evidence="2">Uncharacterized protein</fullName>
    </submittedName>
</protein>
<feature type="compositionally biased region" description="Low complexity" evidence="1">
    <location>
        <begin position="35"/>
        <end position="44"/>
    </location>
</feature>
<dbReference type="Proteomes" id="UP001597237">
    <property type="component" value="Unassembled WGS sequence"/>
</dbReference>
<evidence type="ECO:0000256" key="1">
    <source>
        <dbReference type="SAM" id="MobiDB-lite"/>
    </source>
</evidence>
<feature type="region of interest" description="Disordered" evidence="1">
    <location>
        <begin position="25"/>
        <end position="44"/>
    </location>
</feature>
<name>A0ABW4MYC1_9CAUL</name>
<accession>A0ABW4MYC1</accession>
<sequence length="102" mass="10971">MTTPIDPIRRAERIRRAKRALVARGQAAEPAQTLPVPIAKAPAPAPKPEIAVAVQLMGEGERRGLRGGEPVLKAAKTAYVRTKWSGSADRRTPKGALTKKEI</sequence>
<organism evidence="2 3">
    <name type="scientific">Phenylobacterium terrae</name>
    <dbReference type="NCBI Taxonomy" id="2665495"/>
    <lineage>
        <taxon>Bacteria</taxon>
        <taxon>Pseudomonadati</taxon>
        <taxon>Pseudomonadota</taxon>
        <taxon>Alphaproteobacteria</taxon>
        <taxon>Caulobacterales</taxon>
        <taxon>Caulobacteraceae</taxon>
        <taxon>Phenylobacterium</taxon>
    </lineage>
</organism>
<reference evidence="3" key="1">
    <citation type="journal article" date="2019" name="Int. J. Syst. Evol. Microbiol.">
        <title>The Global Catalogue of Microorganisms (GCM) 10K type strain sequencing project: providing services to taxonomists for standard genome sequencing and annotation.</title>
        <authorList>
            <consortium name="The Broad Institute Genomics Platform"/>
            <consortium name="The Broad Institute Genome Sequencing Center for Infectious Disease"/>
            <person name="Wu L."/>
            <person name="Ma J."/>
        </authorList>
    </citation>
    <scope>NUCLEOTIDE SEQUENCE [LARGE SCALE GENOMIC DNA]</scope>
    <source>
        <strain evidence="3">DFY28</strain>
    </source>
</reference>
<evidence type="ECO:0000313" key="2">
    <source>
        <dbReference type="EMBL" id="MFD1782776.1"/>
    </source>
</evidence>
<proteinExistence type="predicted"/>